<feature type="region of interest" description="Disordered" evidence="1">
    <location>
        <begin position="49"/>
        <end position="70"/>
    </location>
</feature>
<proteinExistence type="predicted"/>
<keyword evidence="2" id="KW-0614">Plasmid</keyword>
<feature type="compositionally biased region" description="Acidic residues" evidence="1">
    <location>
        <begin position="49"/>
        <end position="62"/>
    </location>
</feature>
<evidence type="ECO:0000256" key="1">
    <source>
        <dbReference type="SAM" id="MobiDB-lite"/>
    </source>
</evidence>
<dbReference type="EMBL" id="CP028847">
    <property type="protein sequence ID" value="AWB26174.1"/>
    <property type="molecule type" value="Genomic_DNA"/>
</dbReference>
<name>A0A2R4WXA5_9HYPH</name>
<evidence type="ECO:0000313" key="3">
    <source>
        <dbReference type="Proteomes" id="UP000244755"/>
    </source>
</evidence>
<dbReference type="AlphaFoldDB" id="A0A2R4WXA5"/>
<dbReference type="RefSeq" id="WP_099957704.1">
    <property type="nucleotide sequence ID" value="NZ_CP028847.1"/>
</dbReference>
<dbReference type="OrthoDB" id="7996480at2"/>
<organism evidence="2 3">
    <name type="scientific">Methylobacterium currus</name>
    <dbReference type="NCBI Taxonomy" id="2051553"/>
    <lineage>
        <taxon>Bacteria</taxon>
        <taxon>Pseudomonadati</taxon>
        <taxon>Pseudomonadota</taxon>
        <taxon>Alphaproteobacteria</taxon>
        <taxon>Hyphomicrobiales</taxon>
        <taxon>Methylobacteriaceae</taxon>
        <taxon>Methylobacterium</taxon>
    </lineage>
</organism>
<geneLocation type="plasmid" evidence="2 3">
    <name>unnamed3</name>
</geneLocation>
<accession>A0A2R4WXA5</accession>
<dbReference type="KEGG" id="mee:DA075_35475"/>
<sequence length="93" mass="9839">MTNVVTFRPRLKPARSQDAQAAFREQIEAAAQSALDAADSLIAILNDLDGDSDLEDGADDEPSLGAPEGHASQVVWLRGGGHDLETATPETRP</sequence>
<gene>
    <name evidence="2" type="ORF">DA075_35475</name>
</gene>
<reference evidence="2 3" key="1">
    <citation type="submission" date="2018-04" db="EMBL/GenBank/DDBJ databases">
        <title>Methylobacterium sp. PR1016A genome.</title>
        <authorList>
            <person name="Park W."/>
        </authorList>
    </citation>
    <scope>NUCLEOTIDE SEQUENCE [LARGE SCALE GENOMIC DNA]</scope>
    <source>
        <strain evidence="2 3">PR1016A</strain>
        <plasmid evidence="2 3">unnamed3</plasmid>
    </source>
</reference>
<evidence type="ECO:0000313" key="2">
    <source>
        <dbReference type="EMBL" id="AWB26174.1"/>
    </source>
</evidence>
<dbReference type="Proteomes" id="UP000244755">
    <property type="component" value="Plasmid unnamed3"/>
</dbReference>
<protein>
    <submittedName>
        <fullName evidence="2">Uncharacterized protein</fullName>
    </submittedName>
</protein>
<keyword evidence="3" id="KW-1185">Reference proteome</keyword>